<evidence type="ECO:0000256" key="6">
    <source>
        <dbReference type="ARBA" id="ARBA00023211"/>
    </source>
</evidence>
<dbReference type="SUPFAM" id="SSF69055">
    <property type="entry name" value="1-deoxy-D-xylulose-5-phosphate reductoisomerase, C-terminal domain"/>
    <property type="match status" value="1"/>
</dbReference>
<evidence type="ECO:0000259" key="11">
    <source>
        <dbReference type="Pfam" id="PF02670"/>
    </source>
</evidence>
<evidence type="ECO:0000256" key="1">
    <source>
        <dbReference type="ARBA" id="ARBA00005094"/>
    </source>
</evidence>
<feature type="binding site" evidence="9">
    <location>
        <position position="208"/>
    </location>
    <ligand>
        <name>1-deoxy-D-xylulose 5-phosphate</name>
        <dbReference type="ChEBI" id="CHEBI:57792"/>
    </ligand>
</feature>
<dbReference type="Gene3D" id="3.40.50.720">
    <property type="entry name" value="NAD(P)-binding Rossmann-like Domain"/>
    <property type="match status" value="1"/>
</dbReference>
<feature type="region of interest" description="Disordered" evidence="10">
    <location>
        <begin position="14"/>
        <end position="39"/>
    </location>
</feature>
<evidence type="ECO:0000259" key="12">
    <source>
        <dbReference type="Pfam" id="PF08436"/>
    </source>
</evidence>
<dbReference type="InterPro" id="IPR026877">
    <property type="entry name" value="DXPR_C"/>
</dbReference>
<accession>A0ABU0NXE1</accession>
<comment type="caution">
    <text evidence="9">Lacks conserved residue(s) required for the propagation of feature annotation.</text>
</comment>
<evidence type="ECO:0000256" key="7">
    <source>
        <dbReference type="ARBA" id="ARBA00023229"/>
    </source>
</evidence>
<comment type="catalytic activity">
    <reaction evidence="8">
        <text>2-C-methyl-D-erythritol 4-phosphate + NADP(+) = 1-deoxy-D-xylulose 5-phosphate + NADPH + H(+)</text>
        <dbReference type="Rhea" id="RHEA:13717"/>
        <dbReference type="ChEBI" id="CHEBI:15378"/>
        <dbReference type="ChEBI" id="CHEBI:57783"/>
        <dbReference type="ChEBI" id="CHEBI:57792"/>
        <dbReference type="ChEBI" id="CHEBI:58262"/>
        <dbReference type="ChEBI" id="CHEBI:58349"/>
        <dbReference type="EC" id="1.1.1.267"/>
    </reaction>
    <physiologicalReaction direction="right-to-left" evidence="8">
        <dbReference type="Rhea" id="RHEA:13719"/>
    </physiologicalReaction>
</comment>
<feature type="binding site" evidence="9">
    <location>
        <position position="208"/>
    </location>
    <ligand>
        <name>Mn(2+)</name>
        <dbReference type="ChEBI" id="CHEBI:29035"/>
    </ligand>
</feature>
<feature type="domain" description="DXP reductoisomerase C-terminal" evidence="13">
    <location>
        <begin position="319"/>
        <end position="436"/>
    </location>
</feature>
<dbReference type="SUPFAM" id="SSF55347">
    <property type="entry name" value="Glyceraldehyde-3-phosphate dehydrogenase-like, C-terminal domain"/>
    <property type="match status" value="1"/>
</dbReference>
<dbReference type="InterPro" id="IPR003821">
    <property type="entry name" value="DXP_reductoisomerase"/>
</dbReference>
<comment type="similarity">
    <text evidence="2 9">Belongs to the DXR family.</text>
</comment>
<comment type="cofactor">
    <cofactor evidence="9">
        <name>Mg(2+)</name>
        <dbReference type="ChEBI" id="CHEBI:18420"/>
    </cofactor>
    <cofactor evidence="9">
        <name>Mn(2+)</name>
        <dbReference type="ChEBI" id="CHEBI:29035"/>
    </cofactor>
</comment>
<dbReference type="PANTHER" id="PTHR30525">
    <property type="entry name" value="1-DEOXY-D-XYLULOSE 5-PHOSPHATE REDUCTOISOMERASE"/>
    <property type="match status" value="1"/>
</dbReference>
<feature type="binding site" evidence="9">
    <location>
        <position position="184"/>
    </location>
    <ligand>
        <name>NADPH</name>
        <dbReference type="ChEBI" id="CHEBI:57783"/>
    </ligand>
</feature>
<comment type="caution">
    <text evidence="14">The sequence shown here is derived from an EMBL/GenBank/DDBJ whole genome shotgun (WGS) entry which is preliminary data.</text>
</comment>
<dbReference type="Pfam" id="PF13288">
    <property type="entry name" value="DXPR_C"/>
    <property type="match status" value="1"/>
</dbReference>
<dbReference type="PIRSF" id="PIRSF006205">
    <property type="entry name" value="Dxp_reductismrs"/>
    <property type="match status" value="1"/>
</dbReference>
<feature type="binding site" evidence="9">
    <location>
        <position position="67"/>
    </location>
    <ligand>
        <name>NADPH</name>
        <dbReference type="ChEBI" id="CHEBI:57783"/>
    </ligand>
</feature>
<evidence type="ECO:0000256" key="9">
    <source>
        <dbReference type="HAMAP-Rule" id="MF_00183"/>
    </source>
</evidence>
<proteinExistence type="inferred from homology"/>
<evidence type="ECO:0000256" key="10">
    <source>
        <dbReference type="SAM" id="MobiDB-lite"/>
    </source>
</evidence>
<sequence length="449" mass="47233">MFGHARRGVRDRWALPGDTPVLPPTRCGNNGGMSDSPAPLADPHLVYDPVAGDGPKDVVILGSTGSIGTQAIDLVLRNPDRFRVTGLSANGGRVALLAEQARRLRVRTVAVAREDVVAALREALAAEYGTGEPLPEILAGPEAATQLAASDCHTVLNGITGSIGLAPTLAALEAGRTLALANKESLIVGGPLVKALAEPGQIIPVDSEHAALFQALAAGTRADVRKLVVTASGGPFRGRTKQQLANVTVEEALAHPTWSMGPVITINSATLVNKGLEVIEAHLLYDIPFDRIEVVVHPQSYVHSMVEFTDGSTLAQATPPDMRGPIAVGLGWPRRVPDAAPAFDWSTASTWEFFPLDNEAFPSVNLARHVGELAGTAPAVFNAANEECVEAFRKGALPFNGIMETVTRVVREHGTPATGTSLTVSDVLEAETWARARSQELTATAEARA</sequence>
<feature type="binding site" evidence="9">
    <location>
        <position position="66"/>
    </location>
    <ligand>
        <name>NADPH</name>
        <dbReference type="ChEBI" id="CHEBI:57783"/>
    </ligand>
</feature>
<comment type="function">
    <text evidence="9">Catalyzes the NADPH-dependent rearrangement and reduction of 1-deoxy-D-xylulose-5-phosphate (DXP) to 2-C-methyl-D-erythritol 4-phosphate (MEP).</text>
</comment>
<feature type="binding site" evidence="9">
    <location>
        <position position="277"/>
    </location>
    <ligand>
        <name>1-deoxy-D-xylulose 5-phosphate</name>
        <dbReference type="ChEBI" id="CHEBI:57792"/>
    </ligand>
</feature>
<feature type="binding site" evidence="9">
    <location>
        <position position="182"/>
    </location>
    <ligand>
        <name>NADPH</name>
        <dbReference type="ChEBI" id="CHEBI:57783"/>
    </ligand>
</feature>
<evidence type="ECO:0000256" key="3">
    <source>
        <dbReference type="ARBA" id="ARBA00022723"/>
    </source>
</evidence>
<evidence type="ECO:0000256" key="2">
    <source>
        <dbReference type="ARBA" id="ARBA00006825"/>
    </source>
</evidence>
<name>A0ABU0NXE1_STRRH</name>
<feature type="domain" description="1-deoxy-D-xylulose 5-phosphate reductoisomerase N-terminal" evidence="11">
    <location>
        <begin position="58"/>
        <end position="190"/>
    </location>
</feature>
<dbReference type="InterPro" id="IPR036169">
    <property type="entry name" value="DXPR_C_sf"/>
</dbReference>
<evidence type="ECO:0000256" key="4">
    <source>
        <dbReference type="ARBA" id="ARBA00022857"/>
    </source>
</evidence>
<feature type="binding site" evidence="9">
    <location>
        <position position="65"/>
    </location>
    <ligand>
        <name>NADPH</name>
        <dbReference type="ChEBI" id="CHEBI:57783"/>
    </ligand>
</feature>
<keyword evidence="15" id="KW-1185">Reference proteome</keyword>
<dbReference type="GO" id="GO:0030604">
    <property type="term" value="F:1-deoxy-D-xylulose-5-phosphate reductoisomerase activity"/>
    <property type="evidence" value="ECO:0007669"/>
    <property type="project" value="UniProtKB-EC"/>
</dbReference>
<dbReference type="Proteomes" id="UP001230654">
    <property type="component" value="Unassembled WGS sequence"/>
</dbReference>
<feature type="domain" description="1-deoxy-D-xylulose 5-phosphate reductoisomerase C-terminal" evidence="12">
    <location>
        <begin position="202"/>
        <end position="285"/>
    </location>
</feature>
<feature type="binding site" evidence="9">
    <location>
        <position position="261"/>
    </location>
    <ligand>
        <name>NADPH</name>
        <dbReference type="ChEBI" id="CHEBI:57783"/>
    </ligand>
</feature>
<feature type="binding site" evidence="9">
    <location>
        <position position="255"/>
    </location>
    <ligand>
        <name>1-deoxy-D-xylulose 5-phosphate</name>
        <dbReference type="ChEBI" id="CHEBI:57792"/>
    </ligand>
</feature>
<keyword evidence="7 9" id="KW-0414">Isoprene biosynthesis</keyword>
<dbReference type="EMBL" id="JAUSWV010000002">
    <property type="protein sequence ID" value="MDQ0583801.1"/>
    <property type="molecule type" value="Genomic_DNA"/>
</dbReference>
<evidence type="ECO:0000313" key="15">
    <source>
        <dbReference type="Proteomes" id="UP001230654"/>
    </source>
</evidence>
<dbReference type="HAMAP" id="MF_00183">
    <property type="entry name" value="DXP_reductoisom"/>
    <property type="match status" value="1"/>
</dbReference>
<keyword evidence="4 9" id="KW-0521">NADP</keyword>
<protein>
    <recommendedName>
        <fullName evidence="9">1-deoxy-D-xylulose 5-phosphate reductoisomerase</fullName>
        <shortName evidence="9">DXP reductoisomerase</shortName>
        <ecNumber evidence="9">1.1.1.267</ecNumber>
    </recommendedName>
    <alternativeName>
        <fullName evidence="9">1-deoxyxylulose-5-phosphate reductoisomerase</fullName>
    </alternativeName>
    <alternativeName>
        <fullName evidence="9">2-C-methyl-D-erythritol 4-phosphate synthase</fullName>
    </alternativeName>
</protein>
<gene>
    <name evidence="9" type="primary">dxr</name>
    <name evidence="14" type="ORF">QF030_005979</name>
</gene>
<keyword evidence="3 9" id="KW-0479">Metal-binding</keyword>
<evidence type="ECO:0000256" key="8">
    <source>
        <dbReference type="ARBA" id="ARBA00048543"/>
    </source>
</evidence>
<evidence type="ECO:0000256" key="5">
    <source>
        <dbReference type="ARBA" id="ARBA00023002"/>
    </source>
</evidence>
<feature type="binding site" evidence="9">
    <location>
        <position position="277"/>
    </location>
    <ligand>
        <name>Mn(2+)</name>
        <dbReference type="ChEBI" id="CHEBI:29035"/>
    </ligand>
</feature>
<reference evidence="14 15" key="1">
    <citation type="submission" date="2023-07" db="EMBL/GenBank/DDBJ databases">
        <title>Comparative genomics of wheat-associated soil bacteria to identify genetic determinants of phenazine resistance.</title>
        <authorList>
            <person name="Mouncey N."/>
        </authorList>
    </citation>
    <scope>NUCLEOTIDE SEQUENCE [LARGE SCALE GENOMIC DNA]</scope>
    <source>
        <strain evidence="14 15">B2I6</strain>
    </source>
</reference>
<feature type="binding site" evidence="9">
    <location>
        <position position="207"/>
    </location>
    <ligand>
        <name>1-deoxy-D-xylulose 5-phosphate</name>
        <dbReference type="ChEBI" id="CHEBI:57792"/>
    </ligand>
</feature>
<evidence type="ECO:0000259" key="13">
    <source>
        <dbReference type="Pfam" id="PF13288"/>
    </source>
</evidence>
<dbReference type="NCBIfam" id="TIGR00243">
    <property type="entry name" value="Dxr"/>
    <property type="match status" value="1"/>
</dbReference>
<dbReference type="Gene3D" id="1.10.1740.10">
    <property type="match status" value="1"/>
</dbReference>
<dbReference type="InterPro" id="IPR013644">
    <property type="entry name" value="DXP_reductoisomerase_C"/>
</dbReference>
<keyword evidence="6 9" id="KW-0464">Manganese</keyword>
<organism evidence="14 15">
    <name type="scientific">Streptomyces rishiriensis</name>
    <dbReference type="NCBI Taxonomy" id="68264"/>
    <lineage>
        <taxon>Bacteria</taxon>
        <taxon>Bacillati</taxon>
        <taxon>Actinomycetota</taxon>
        <taxon>Actinomycetes</taxon>
        <taxon>Kitasatosporales</taxon>
        <taxon>Streptomycetaceae</taxon>
        <taxon>Streptomyces</taxon>
    </lineage>
</organism>
<feature type="binding site" evidence="9">
    <location>
        <position position="206"/>
    </location>
    <ligand>
        <name>Mn(2+)</name>
        <dbReference type="ChEBI" id="CHEBI:29035"/>
    </ligand>
</feature>
<dbReference type="InterPro" id="IPR013512">
    <property type="entry name" value="DXP_reductoisomerase_N"/>
</dbReference>
<dbReference type="InterPro" id="IPR036291">
    <property type="entry name" value="NAD(P)-bd_dom_sf"/>
</dbReference>
<feature type="binding site" evidence="9">
    <location>
        <position position="183"/>
    </location>
    <ligand>
        <name>1-deoxy-D-xylulose 5-phosphate</name>
        <dbReference type="ChEBI" id="CHEBI:57792"/>
    </ligand>
</feature>
<dbReference type="Pfam" id="PF08436">
    <property type="entry name" value="DXP_redisom_C"/>
    <property type="match status" value="1"/>
</dbReference>
<feature type="binding site" evidence="9">
    <location>
        <position position="268"/>
    </location>
    <ligand>
        <name>1-deoxy-D-xylulose 5-phosphate</name>
        <dbReference type="ChEBI" id="CHEBI:57792"/>
    </ligand>
</feature>
<dbReference type="EC" id="1.1.1.267" evidence="9"/>
<feature type="binding site" evidence="9">
    <location>
        <position position="232"/>
    </location>
    <ligand>
        <name>1-deoxy-D-xylulose 5-phosphate</name>
        <dbReference type="ChEBI" id="CHEBI:57792"/>
    </ligand>
</feature>
<keyword evidence="5 9" id="KW-0560">Oxidoreductase</keyword>
<dbReference type="PANTHER" id="PTHR30525:SF0">
    <property type="entry name" value="1-DEOXY-D-XYLULOSE 5-PHOSPHATE REDUCTOISOMERASE, CHLOROPLASTIC"/>
    <property type="match status" value="1"/>
</dbReference>
<dbReference type="SUPFAM" id="SSF51735">
    <property type="entry name" value="NAD(P)-binding Rossmann-fold domains"/>
    <property type="match status" value="1"/>
</dbReference>
<comment type="pathway">
    <text evidence="1 9">Isoprenoid biosynthesis; isopentenyl diphosphate biosynthesis via DXP pathway; isopentenyl diphosphate from 1-deoxy-D-xylulose 5-phosphate: step 1/6.</text>
</comment>
<feature type="binding site" evidence="9">
    <location>
        <position position="274"/>
    </location>
    <ligand>
        <name>1-deoxy-D-xylulose 5-phosphate</name>
        <dbReference type="ChEBI" id="CHEBI:57792"/>
    </ligand>
</feature>
<feature type="binding site" evidence="9">
    <location>
        <position position="64"/>
    </location>
    <ligand>
        <name>NADPH</name>
        <dbReference type="ChEBI" id="CHEBI:57783"/>
    </ligand>
</feature>
<keyword evidence="9" id="KW-0460">Magnesium</keyword>
<dbReference type="Pfam" id="PF02670">
    <property type="entry name" value="DXP_reductoisom"/>
    <property type="match status" value="1"/>
</dbReference>
<evidence type="ECO:0000313" key="14">
    <source>
        <dbReference type="EMBL" id="MDQ0583801.1"/>
    </source>
</evidence>
<feature type="binding site" evidence="9">
    <location>
        <position position="273"/>
    </location>
    <ligand>
        <name>1-deoxy-D-xylulose 5-phosphate</name>
        <dbReference type="ChEBI" id="CHEBI:57792"/>
    </ligand>
</feature>